<dbReference type="Pfam" id="PF14200">
    <property type="entry name" value="RicinB_lectin_2"/>
    <property type="match status" value="1"/>
</dbReference>
<dbReference type="PRINTS" id="PR00738">
    <property type="entry name" value="GLHYDRLASE20"/>
</dbReference>
<sequence>MKLFRPHHSHRRWVAAALSAVLVLSTGLAAGPPASASPASASLAAPPAIPALTGWQPAAGQFQLGKQNRIVVQPRQTSVHDDANTFAGDAKELLGRSVPVVQTTSTRLGDITLALDGSRDDLGAEGYELNVGRTITITAKTDTGAFYGTRTVLQLFRSGQSIPAGHVTDVPSYAERGVGVCACLINVSTEWFERLIKDAAYLKLNQLWVELKVKSDVHPESVEWGYYTKAQIAALQRLADRYHLTLVPEINSPGHIEPWIRNRPDLQLTDNTGAKQVSRLDITKPEAFTFLTDLIDEYFEVFRTPYWHMGADEYMLGSDYARYPQMLAYAREKFGPDAVPQDAFVDFINRVNAYVKAKGKTLRIWNDGITSATTVPLDRDIVVEHWLGSGVKPSQLLAEGRQVMNSAYALYNVRGGFKTNPQQLFDSGWTPLKFDGETVADRNGITGAKITLWPDNGSGNTENEIEAEVRMPLRYIAQTTWGDPKPDATYADFAARADAVGRAPGFDNVNRTPIAAGTYTVAAGKKFLGPKDTAEGSQLALSNTESAWDVTPTTDGYYTLTNLATGRCAESRLGTRYLNTPLEPGTPITAQTCDATNRLQRWQLTKNRDTITLVNAITRMVATFDTTGGLVQQLPDGHQATPLTLKPVLRVVAAVDRQTVVPGESATLTVTVANTTNASATGVTVTLTVPAGWTVAPSNQTIGTIAAGATRTMAFTATPPAEAPAGTAALGATANFEQARSTHELATTAAVRLSCVTAASSPVAVTFVDSEETIGENGPATNAIDGNPATFWHTEWYAKQTPPPHEIQLDLGASKSVCAITYLTRQGATNGRIADYEIYLSADGTNWGKPVAKGTFANSPDAKWVPIQATTARYLRLVQLSEASGNPFGTAAEITVDAK</sequence>
<dbReference type="Pfam" id="PF02838">
    <property type="entry name" value="Glyco_hydro_20b"/>
    <property type="match status" value="1"/>
</dbReference>
<dbReference type="AlphaFoldDB" id="A0A4R6KJU9"/>
<keyword evidence="5" id="KW-0732">Signal</keyword>
<comment type="similarity">
    <text evidence="1">Belongs to the glycosyl hydrolase 20 family.</text>
</comment>
<dbReference type="Gene3D" id="2.60.120.260">
    <property type="entry name" value="Galactose-binding domain-like"/>
    <property type="match status" value="1"/>
</dbReference>
<dbReference type="GO" id="GO:0005975">
    <property type="term" value="P:carbohydrate metabolic process"/>
    <property type="evidence" value="ECO:0007669"/>
    <property type="project" value="InterPro"/>
</dbReference>
<name>A0A4R6KJU9_9ACTN</name>
<dbReference type="SUPFAM" id="SSF55545">
    <property type="entry name" value="beta-N-acetylhexosaminidase-like domain"/>
    <property type="match status" value="1"/>
</dbReference>
<evidence type="ECO:0000313" key="7">
    <source>
        <dbReference type="EMBL" id="TDO49154.1"/>
    </source>
</evidence>
<keyword evidence="3" id="KW-0326">Glycosidase</keyword>
<protein>
    <submittedName>
        <fullName evidence="7">Hexosaminidase</fullName>
    </submittedName>
</protein>
<dbReference type="PANTHER" id="PTHR43678:SF1">
    <property type="entry name" value="BETA-N-ACETYLHEXOSAMINIDASE"/>
    <property type="match status" value="1"/>
</dbReference>
<accession>A0A4R6KJU9</accession>
<evidence type="ECO:0000259" key="6">
    <source>
        <dbReference type="PROSITE" id="PS50022"/>
    </source>
</evidence>
<proteinExistence type="inferred from homology"/>
<dbReference type="Gene3D" id="2.60.40.10">
    <property type="entry name" value="Immunoglobulins"/>
    <property type="match status" value="1"/>
</dbReference>
<dbReference type="Pfam" id="PF00754">
    <property type="entry name" value="F5_F8_type_C"/>
    <property type="match status" value="1"/>
</dbReference>
<evidence type="ECO:0000313" key="8">
    <source>
        <dbReference type="Proteomes" id="UP000295388"/>
    </source>
</evidence>
<dbReference type="Gene3D" id="3.30.379.10">
    <property type="entry name" value="Chitobiase/beta-hexosaminidase domain 2-like"/>
    <property type="match status" value="1"/>
</dbReference>
<gene>
    <name evidence="7" type="ORF">EV643_106123</name>
</gene>
<dbReference type="InterPro" id="IPR017853">
    <property type="entry name" value="GH"/>
</dbReference>
<dbReference type="InterPro" id="IPR000421">
    <property type="entry name" value="FA58C"/>
</dbReference>
<evidence type="ECO:0000256" key="3">
    <source>
        <dbReference type="ARBA" id="ARBA00023295"/>
    </source>
</evidence>
<feature type="signal peptide" evidence="5">
    <location>
        <begin position="1"/>
        <end position="30"/>
    </location>
</feature>
<dbReference type="InterPro" id="IPR029018">
    <property type="entry name" value="Hex-like_dom2"/>
</dbReference>
<dbReference type="PANTHER" id="PTHR43678">
    <property type="entry name" value="PUTATIVE (AFU_ORTHOLOGUE AFUA_2G00640)-RELATED"/>
    <property type="match status" value="1"/>
</dbReference>
<keyword evidence="2" id="KW-0378">Hydrolase</keyword>
<comment type="caution">
    <text evidence="7">The sequence shown here is derived from an EMBL/GenBank/DDBJ whole genome shotgun (WGS) entry which is preliminary data.</text>
</comment>
<organism evidence="7 8">
    <name type="scientific">Kribbella caucasensis</name>
    <dbReference type="NCBI Taxonomy" id="2512215"/>
    <lineage>
        <taxon>Bacteria</taxon>
        <taxon>Bacillati</taxon>
        <taxon>Actinomycetota</taxon>
        <taxon>Actinomycetes</taxon>
        <taxon>Propionibacteriales</taxon>
        <taxon>Kribbellaceae</taxon>
        <taxon>Kribbella</taxon>
    </lineage>
</organism>
<dbReference type="SUPFAM" id="SSF51445">
    <property type="entry name" value="(Trans)glycosidases"/>
    <property type="match status" value="1"/>
</dbReference>
<feature type="active site" description="Proton donor" evidence="4">
    <location>
        <position position="313"/>
    </location>
</feature>
<reference evidence="7 8" key="1">
    <citation type="submission" date="2019-03" db="EMBL/GenBank/DDBJ databases">
        <title>Genomic Encyclopedia of Type Strains, Phase III (KMG-III): the genomes of soil and plant-associated and newly described type strains.</title>
        <authorList>
            <person name="Whitman W."/>
        </authorList>
    </citation>
    <scope>NUCLEOTIDE SEQUENCE [LARGE SCALE GENOMIC DNA]</scope>
    <source>
        <strain evidence="7 8">VKM Ac-2527</strain>
    </source>
</reference>
<evidence type="ECO:0000256" key="5">
    <source>
        <dbReference type="SAM" id="SignalP"/>
    </source>
</evidence>
<dbReference type="Pfam" id="PF10633">
    <property type="entry name" value="NPCBM_assoc"/>
    <property type="match status" value="1"/>
</dbReference>
<dbReference type="InterPro" id="IPR015883">
    <property type="entry name" value="Glyco_hydro_20_cat"/>
</dbReference>
<dbReference type="RefSeq" id="WP_133800541.1">
    <property type="nucleotide sequence ID" value="NZ_SNWQ01000006.1"/>
</dbReference>
<dbReference type="EMBL" id="SNWQ01000006">
    <property type="protein sequence ID" value="TDO49154.1"/>
    <property type="molecule type" value="Genomic_DNA"/>
</dbReference>
<feature type="chain" id="PRO_5039717593" evidence="5">
    <location>
        <begin position="31"/>
        <end position="899"/>
    </location>
</feature>
<keyword evidence="8" id="KW-1185">Reference proteome</keyword>
<dbReference type="InterPro" id="IPR052764">
    <property type="entry name" value="GH20_Enzymes"/>
</dbReference>
<dbReference type="SUPFAM" id="SSF50370">
    <property type="entry name" value="Ricin B-like lectins"/>
    <property type="match status" value="1"/>
</dbReference>
<dbReference type="CDD" id="cd23386">
    <property type="entry name" value="beta-trefoil_Ricin_LNBase"/>
    <property type="match status" value="1"/>
</dbReference>
<dbReference type="InterPro" id="IPR013783">
    <property type="entry name" value="Ig-like_fold"/>
</dbReference>
<evidence type="ECO:0000256" key="4">
    <source>
        <dbReference type="PIRSR" id="PIRSR625705-1"/>
    </source>
</evidence>
<dbReference type="InterPro" id="IPR008979">
    <property type="entry name" value="Galactose-bd-like_sf"/>
</dbReference>
<dbReference type="InterPro" id="IPR015882">
    <property type="entry name" value="HEX_bac_N"/>
</dbReference>
<dbReference type="OrthoDB" id="9763537at2"/>
<dbReference type="InterPro" id="IPR018905">
    <property type="entry name" value="A-galactase_NEW3"/>
</dbReference>
<dbReference type="InterPro" id="IPR035992">
    <property type="entry name" value="Ricin_B-like_lectins"/>
</dbReference>
<dbReference type="Proteomes" id="UP000295388">
    <property type="component" value="Unassembled WGS sequence"/>
</dbReference>
<evidence type="ECO:0000256" key="2">
    <source>
        <dbReference type="ARBA" id="ARBA00022801"/>
    </source>
</evidence>
<dbReference type="Pfam" id="PF00728">
    <property type="entry name" value="Glyco_hydro_20"/>
    <property type="match status" value="1"/>
</dbReference>
<dbReference type="PROSITE" id="PS50022">
    <property type="entry name" value="FA58C_3"/>
    <property type="match status" value="1"/>
</dbReference>
<dbReference type="Gene3D" id="2.80.10.50">
    <property type="match status" value="1"/>
</dbReference>
<dbReference type="PROSITE" id="PS50231">
    <property type="entry name" value="RICIN_B_LECTIN"/>
    <property type="match status" value="1"/>
</dbReference>
<dbReference type="Gene3D" id="3.20.20.80">
    <property type="entry name" value="Glycosidases"/>
    <property type="match status" value="1"/>
</dbReference>
<dbReference type="GO" id="GO:0004563">
    <property type="term" value="F:beta-N-acetylhexosaminidase activity"/>
    <property type="evidence" value="ECO:0007669"/>
    <property type="project" value="InterPro"/>
</dbReference>
<feature type="domain" description="F5/8 type C" evidence="6">
    <location>
        <begin position="748"/>
        <end position="899"/>
    </location>
</feature>
<dbReference type="InterPro" id="IPR025705">
    <property type="entry name" value="Beta_hexosaminidase_sua/sub"/>
</dbReference>
<evidence type="ECO:0000256" key="1">
    <source>
        <dbReference type="ARBA" id="ARBA00006285"/>
    </source>
</evidence>
<dbReference type="SUPFAM" id="SSF49785">
    <property type="entry name" value="Galactose-binding domain-like"/>
    <property type="match status" value="1"/>
</dbReference>
<dbReference type="InterPro" id="IPR000772">
    <property type="entry name" value="Ricin_B_lectin"/>
</dbReference>